<dbReference type="RefSeq" id="WP_169098586.1">
    <property type="nucleotide sequence ID" value="NZ_JABBVZ010000021.1"/>
</dbReference>
<dbReference type="InterPro" id="IPR000085">
    <property type="entry name" value="RuvA"/>
</dbReference>
<keyword evidence="3 6" id="KW-0238">DNA-binding</keyword>
<dbReference type="EMBL" id="JABBVZ010000021">
    <property type="protein sequence ID" value="NMP22356.1"/>
    <property type="molecule type" value="Genomic_DNA"/>
</dbReference>
<evidence type="ECO:0000256" key="4">
    <source>
        <dbReference type="ARBA" id="ARBA00023172"/>
    </source>
</evidence>
<dbReference type="Gene3D" id="1.10.150.20">
    <property type="entry name" value="5' to 3' exonuclease, C-terminal subdomain"/>
    <property type="match status" value="1"/>
</dbReference>
<dbReference type="HAMAP" id="MF_00031">
    <property type="entry name" value="DNA_HJ_migration_RuvA"/>
    <property type="match status" value="1"/>
</dbReference>
<dbReference type="AlphaFoldDB" id="A0A7Y0L2Z7"/>
<comment type="similarity">
    <text evidence="6">Belongs to the RuvA family.</text>
</comment>
<comment type="subcellular location">
    <subcellularLocation>
        <location evidence="6">Cytoplasm</location>
    </subcellularLocation>
</comment>
<dbReference type="GO" id="GO:0005524">
    <property type="term" value="F:ATP binding"/>
    <property type="evidence" value="ECO:0007669"/>
    <property type="project" value="InterPro"/>
</dbReference>
<dbReference type="SUPFAM" id="SSF46929">
    <property type="entry name" value="DNA helicase RuvA subunit, C-terminal domain"/>
    <property type="match status" value="1"/>
</dbReference>
<dbReference type="GO" id="GO:0005737">
    <property type="term" value="C:cytoplasm"/>
    <property type="evidence" value="ECO:0007669"/>
    <property type="project" value="UniProtKB-SubCell"/>
</dbReference>
<evidence type="ECO:0000256" key="3">
    <source>
        <dbReference type="ARBA" id="ARBA00023125"/>
    </source>
</evidence>
<keyword evidence="4 6" id="KW-0233">DNA recombination</keyword>
<protein>
    <recommendedName>
        <fullName evidence="6">Holliday junction branch migration complex subunit RuvA</fullName>
    </recommendedName>
</protein>
<dbReference type="Pfam" id="PF07499">
    <property type="entry name" value="RuvA_C"/>
    <property type="match status" value="1"/>
</dbReference>
<dbReference type="InterPro" id="IPR011114">
    <property type="entry name" value="RuvA_C"/>
</dbReference>
<keyword evidence="1 6" id="KW-0963">Cytoplasm</keyword>
<evidence type="ECO:0000259" key="7">
    <source>
        <dbReference type="Pfam" id="PF01330"/>
    </source>
</evidence>
<name>A0A7Y0L2Z7_9FIRM</name>
<evidence type="ECO:0000313" key="9">
    <source>
        <dbReference type="EMBL" id="NMP22356.1"/>
    </source>
</evidence>
<keyword evidence="10" id="KW-1185">Reference proteome</keyword>
<comment type="caution">
    <text evidence="6">Lacks conserved residue(s) required for the propagation of feature annotation.</text>
</comment>
<sequence>MIVEISGTIGEKRTGWVVIRTSSGLGYGLDVPRETEEKLPGTGEAVRLFTHLMVREDQWRLIGFATEAERDVFLDLLEVNGVGVRGALSLMSHLGIGRLRDAVLTGDWKSLKGAPGVGAKIAQRVQLELMSRWAKSADQSPVLVPDPRPTSAEGEDEVVLALVNLGYRPEEAQLALQQVQADDEATRLRLALKALDRGRAR</sequence>
<dbReference type="Pfam" id="PF01330">
    <property type="entry name" value="RuvA_N"/>
    <property type="match status" value="1"/>
</dbReference>
<keyword evidence="5 6" id="KW-0234">DNA repair</keyword>
<comment type="subunit">
    <text evidence="6">Homotetramer. Forms an RuvA(8)-RuvB(12)-Holliday junction (HJ) complex. HJ DNA is sandwiched between 2 RuvA tetramers; dsDNA enters through RuvA and exits via RuvB. An RuvB hexamer assembles on each DNA strand where it exits the tetramer. Each RuvB hexamer is contacted by two RuvA subunits (via domain III) on 2 adjacent RuvB subunits; this complex drives branch migration. In the full resolvosome a probable DNA-RuvA(4)-RuvB(12)-RuvC(2) complex forms which resolves the HJ.</text>
</comment>
<dbReference type="GO" id="GO:0006281">
    <property type="term" value="P:DNA repair"/>
    <property type="evidence" value="ECO:0007669"/>
    <property type="project" value="UniProtKB-UniRule"/>
</dbReference>
<evidence type="ECO:0000313" key="10">
    <source>
        <dbReference type="Proteomes" id="UP000533476"/>
    </source>
</evidence>
<keyword evidence="2 6" id="KW-0227">DNA damage</keyword>
<dbReference type="SUPFAM" id="SSF50249">
    <property type="entry name" value="Nucleic acid-binding proteins"/>
    <property type="match status" value="1"/>
</dbReference>
<evidence type="ECO:0000256" key="1">
    <source>
        <dbReference type="ARBA" id="ARBA00022490"/>
    </source>
</evidence>
<accession>A0A7Y0L2Z7</accession>
<feature type="domain" description="Holliday junction DNA helicase RuvA C-terminal" evidence="8">
    <location>
        <begin position="156"/>
        <end position="195"/>
    </location>
</feature>
<dbReference type="Gene3D" id="1.10.8.10">
    <property type="entry name" value="DNA helicase RuvA subunit, C-terminal domain"/>
    <property type="match status" value="1"/>
</dbReference>
<reference evidence="9 10" key="1">
    <citation type="submission" date="2020-04" db="EMBL/GenBank/DDBJ databases">
        <authorList>
            <person name="Zhang R."/>
            <person name="Schippers A."/>
        </authorList>
    </citation>
    <scope>NUCLEOTIDE SEQUENCE [LARGE SCALE GENOMIC DNA]</scope>
    <source>
        <strain evidence="9 10">DSM 109850</strain>
    </source>
</reference>
<comment type="function">
    <text evidence="6">The RuvA-RuvB-RuvC complex processes Holliday junction (HJ) DNA during genetic recombination and DNA repair, while the RuvA-RuvB complex plays an important role in the rescue of blocked DNA replication forks via replication fork reversal (RFR). RuvA specifically binds to HJ cruciform DNA, conferring on it an open structure. The RuvB hexamer acts as an ATP-dependent pump, pulling dsDNA into and through the RuvAB complex. HJ branch migration allows RuvC to scan DNA until it finds its consensus sequence, where it cleaves and resolves the cruciform DNA.</text>
</comment>
<proteinExistence type="inferred from homology"/>
<dbReference type="InterPro" id="IPR012340">
    <property type="entry name" value="NA-bd_OB-fold"/>
</dbReference>
<dbReference type="SUPFAM" id="SSF47781">
    <property type="entry name" value="RuvA domain 2-like"/>
    <property type="match status" value="1"/>
</dbReference>
<dbReference type="InterPro" id="IPR013849">
    <property type="entry name" value="DNA_helicase_Holl-junc_RuvA_I"/>
</dbReference>
<dbReference type="Gene3D" id="2.40.50.140">
    <property type="entry name" value="Nucleic acid-binding proteins"/>
    <property type="match status" value="1"/>
</dbReference>
<dbReference type="GO" id="GO:0006310">
    <property type="term" value="P:DNA recombination"/>
    <property type="evidence" value="ECO:0007669"/>
    <property type="project" value="UniProtKB-UniRule"/>
</dbReference>
<dbReference type="GO" id="GO:0000400">
    <property type="term" value="F:four-way junction DNA binding"/>
    <property type="evidence" value="ECO:0007669"/>
    <property type="project" value="UniProtKB-UniRule"/>
</dbReference>
<comment type="caution">
    <text evidence="9">The sequence shown here is derived from an EMBL/GenBank/DDBJ whole genome shotgun (WGS) entry which is preliminary data.</text>
</comment>
<dbReference type="GO" id="GO:0048476">
    <property type="term" value="C:Holliday junction resolvase complex"/>
    <property type="evidence" value="ECO:0007669"/>
    <property type="project" value="UniProtKB-UniRule"/>
</dbReference>
<dbReference type="GO" id="GO:0009378">
    <property type="term" value="F:four-way junction helicase activity"/>
    <property type="evidence" value="ECO:0007669"/>
    <property type="project" value="InterPro"/>
</dbReference>
<keyword evidence="9" id="KW-0378">Hydrolase</keyword>
<evidence type="ECO:0000259" key="8">
    <source>
        <dbReference type="Pfam" id="PF07499"/>
    </source>
</evidence>
<feature type="region of interest" description="Domain III" evidence="6">
    <location>
        <begin position="152"/>
        <end position="201"/>
    </location>
</feature>
<gene>
    <name evidence="6 9" type="primary">ruvA</name>
    <name evidence="9" type="ORF">HIJ39_08315</name>
</gene>
<feature type="region of interest" description="Domain II" evidence="6">
    <location>
        <begin position="66"/>
        <end position="143"/>
    </location>
</feature>
<organism evidence="9 10">
    <name type="scientific">Sulfobacillus harzensis</name>
    <dbReference type="NCBI Taxonomy" id="2729629"/>
    <lineage>
        <taxon>Bacteria</taxon>
        <taxon>Bacillati</taxon>
        <taxon>Bacillota</taxon>
        <taxon>Clostridia</taxon>
        <taxon>Eubacteriales</taxon>
        <taxon>Clostridiales Family XVII. Incertae Sedis</taxon>
        <taxon>Sulfobacillus</taxon>
    </lineage>
</organism>
<feature type="domain" description="DNA helicase Holliday junction RuvA type" evidence="7">
    <location>
        <begin position="1"/>
        <end position="61"/>
    </location>
</feature>
<evidence type="ECO:0000256" key="6">
    <source>
        <dbReference type="HAMAP-Rule" id="MF_00031"/>
    </source>
</evidence>
<dbReference type="NCBIfam" id="TIGR00084">
    <property type="entry name" value="ruvA"/>
    <property type="match status" value="1"/>
</dbReference>
<dbReference type="InterPro" id="IPR036267">
    <property type="entry name" value="RuvA_C_sf"/>
</dbReference>
<dbReference type="InterPro" id="IPR010994">
    <property type="entry name" value="RuvA_2-like"/>
</dbReference>
<dbReference type="GO" id="GO:0016787">
    <property type="term" value="F:hydrolase activity"/>
    <property type="evidence" value="ECO:0007669"/>
    <property type="project" value="UniProtKB-KW"/>
</dbReference>
<dbReference type="Proteomes" id="UP000533476">
    <property type="component" value="Unassembled WGS sequence"/>
</dbReference>
<evidence type="ECO:0000256" key="5">
    <source>
        <dbReference type="ARBA" id="ARBA00023204"/>
    </source>
</evidence>
<dbReference type="GO" id="GO:0009379">
    <property type="term" value="C:Holliday junction helicase complex"/>
    <property type="evidence" value="ECO:0007669"/>
    <property type="project" value="InterPro"/>
</dbReference>
<dbReference type="CDD" id="cd14332">
    <property type="entry name" value="UBA_RuvA_C"/>
    <property type="match status" value="1"/>
</dbReference>
<comment type="domain">
    <text evidence="6">Has three domains with a flexible linker between the domains II and III and assumes an 'L' shape. Domain III is highly mobile and contacts RuvB.</text>
</comment>
<evidence type="ECO:0000256" key="2">
    <source>
        <dbReference type="ARBA" id="ARBA00022763"/>
    </source>
</evidence>
<dbReference type="Pfam" id="PF14520">
    <property type="entry name" value="HHH_5"/>
    <property type="match status" value="1"/>
</dbReference>